<organism evidence="7 8">
    <name type="scientific">Cyphellophora attinorum</name>
    <dbReference type="NCBI Taxonomy" id="1664694"/>
    <lineage>
        <taxon>Eukaryota</taxon>
        <taxon>Fungi</taxon>
        <taxon>Dikarya</taxon>
        <taxon>Ascomycota</taxon>
        <taxon>Pezizomycotina</taxon>
        <taxon>Eurotiomycetes</taxon>
        <taxon>Chaetothyriomycetidae</taxon>
        <taxon>Chaetothyriales</taxon>
        <taxon>Cyphellophoraceae</taxon>
        <taxon>Cyphellophora</taxon>
    </lineage>
</organism>
<dbReference type="VEuPathDB" id="FungiDB:AB675_6791"/>
<dbReference type="STRING" id="1664694.A0A0N0NQ17"/>
<dbReference type="GeneID" id="28738988"/>
<dbReference type="OrthoDB" id="3996471at2759"/>
<dbReference type="InterPro" id="IPR012337">
    <property type="entry name" value="RNaseH-like_sf"/>
</dbReference>
<dbReference type="RefSeq" id="XP_018003351.1">
    <property type="nucleotide sequence ID" value="XM_018147108.1"/>
</dbReference>
<feature type="region of interest" description="Disordered" evidence="5">
    <location>
        <begin position="111"/>
        <end position="203"/>
    </location>
</feature>
<gene>
    <name evidence="7" type="ORF">AB675_6791</name>
</gene>
<sequence length="682" mass="74875">MFSSKGLFREFQCPQKEECLLPVCWFSHDVSSPPKASEAGAAEYDPLNTPGALSPPLKRRKLGDATSVPAAASVADTSVTPPLMQKSSTRPDNIARASSFAPIDAARHKSLSMDRDVDAAEHSQKSKRGVLAPPKPAKVPPGKGGHKVSKESDMAASSTADTSSATKTPTSMQRPISPPPKSASTTPASKPSTVSPVMEESLRPRLLATGPDWKVRDALLKVLQKNLIARNNEIIRQVKEGKKALAPVRLLPWEIITLALDEEIDLAKKFGTGVYQNVLKQRIHAISKMDHEQWKALVTDKVARISRLAQRKGAIGAAQEVILADKQIGEREIIPGLSQDGELMLLERLRQPLEKLQGHGYVTEAPTAKQIEEELEMLKDCDGWEKCDRCASRFQVFPGRNLEGLLASGGRCQYHWARAGRGSNTKEARFECCRQPVGSPGCTEAEYHVFNDKSLARLASVWQWEKTPHSEQRSDPVSFDCEMVYTTNGMEVVRVTVVSWPTNRTLLDILVRPYGEILDLNTRFSGVTKKVYAETPPYDGTAAVALEAEHAKVGKVASPAQARQLLFDIIAPNTPLLGHAIDNDLNTLRVIHPFVIDTVLLYPHPRGGLPMRQSLRNLAFEHLDGRRIQNAAEQGHDSREDAVATGDLVTKAVKAYWAKMQANGWRLQDGLPVRGGADDSKL</sequence>
<feature type="compositionally biased region" description="Basic and acidic residues" evidence="5">
    <location>
        <begin position="111"/>
        <end position="124"/>
    </location>
</feature>
<comment type="caution">
    <text evidence="7">The sequence shown here is derived from an EMBL/GenBank/DDBJ whole genome shotgun (WGS) entry which is preliminary data.</text>
</comment>
<feature type="domain" description="Exonuclease" evidence="6">
    <location>
        <begin position="475"/>
        <end position="658"/>
    </location>
</feature>
<evidence type="ECO:0000256" key="5">
    <source>
        <dbReference type="SAM" id="MobiDB-lite"/>
    </source>
</evidence>
<dbReference type="EMBL" id="LFJN01000005">
    <property type="protein sequence ID" value="KPI43388.1"/>
    <property type="molecule type" value="Genomic_DNA"/>
</dbReference>
<feature type="compositionally biased region" description="Polar residues" evidence="5">
    <location>
        <begin position="75"/>
        <end position="91"/>
    </location>
</feature>
<dbReference type="CDD" id="cd06145">
    <property type="entry name" value="REX1_like"/>
    <property type="match status" value="1"/>
</dbReference>
<comment type="similarity">
    <text evidence="1">Belongs to the REXO1/REXO3 family.</text>
</comment>
<keyword evidence="2" id="KW-0540">Nuclease</keyword>
<keyword evidence="4 7" id="KW-0269">Exonuclease</keyword>
<evidence type="ECO:0000256" key="4">
    <source>
        <dbReference type="ARBA" id="ARBA00022839"/>
    </source>
</evidence>
<evidence type="ECO:0000256" key="3">
    <source>
        <dbReference type="ARBA" id="ARBA00022801"/>
    </source>
</evidence>
<name>A0A0N0NQ17_9EURO</name>
<evidence type="ECO:0000256" key="1">
    <source>
        <dbReference type="ARBA" id="ARBA00006357"/>
    </source>
</evidence>
<dbReference type="InterPro" id="IPR036397">
    <property type="entry name" value="RNaseH_sf"/>
</dbReference>
<dbReference type="Proteomes" id="UP000038010">
    <property type="component" value="Unassembled WGS sequence"/>
</dbReference>
<evidence type="ECO:0000259" key="6">
    <source>
        <dbReference type="SMART" id="SM00479"/>
    </source>
</evidence>
<accession>A0A0N0NQ17</accession>
<evidence type="ECO:0000256" key="2">
    <source>
        <dbReference type="ARBA" id="ARBA00022722"/>
    </source>
</evidence>
<dbReference type="InterPro" id="IPR047021">
    <property type="entry name" value="REXO1/3/4-like"/>
</dbReference>
<evidence type="ECO:0000313" key="7">
    <source>
        <dbReference type="EMBL" id="KPI43388.1"/>
    </source>
</evidence>
<keyword evidence="3" id="KW-0378">Hydrolase</keyword>
<dbReference type="InterPro" id="IPR034922">
    <property type="entry name" value="REX1-like_exo"/>
</dbReference>
<feature type="region of interest" description="Disordered" evidence="5">
    <location>
        <begin position="31"/>
        <end position="96"/>
    </location>
</feature>
<dbReference type="GO" id="GO:0005634">
    <property type="term" value="C:nucleus"/>
    <property type="evidence" value="ECO:0007669"/>
    <property type="project" value="TreeGrafter"/>
</dbReference>
<feature type="compositionally biased region" description="Low complexity" evidence="5">
    <location>
        <begin position="182"/>
        <end position="197"/>
    </location>
</feature>
<protein>
    <submittedName>
        <fullName evidence="7">RNA exonuclease 3</fullName>
    </submittedName>
</protein>
<dbReference type="PANTHER" id="PTHR12801">
    <property type="entry name" value="RNA EXONUCLEASE REXO1 / RECO3 FAMILY MEMBER-RELATED"/>
    <property type="match status" value="1"/>
</dbReference>
<dbReference type="PANTHER" id="PTHR12801:SF112">
    <property type="entry name" value="RNA EXONUCLEASE 3"/>
    <property type="match status" value="1"/>
</dbReference>
<proteinExistence type="inferred from homology"/>
<reference evidence="7 8" key="1">
    <citation type="submission" date="2015-06" db="EMBL/GenBank/DDBJ databases">
        <title>Draft genome of the ant-associated black yeast Phialophora attae CBS 131958.</title>
        <authorList>
            <person name="Moreno L.F."/>
            <person name="Stielow B.J."/>
            <person name="de Hoog S."/>
            <person name="Vicente V.A."/>
            <person name="Weiss V.A."/>
            <person name="de Vries M."/>
            <person name="Cruz L.M."/>
            <person name="Souza E.M."/>
        </authorList>
    </citation>
    <scope>NUCLEOTIDE SEQUENCE [LARGE SCALE GENOMIC DNA]</scope>
    <source>
        <strain evidence="7 8">CBS 131958</strain>
    </source>
</reference>
<dbReference type="GO" id="GO:0004527">
    <property type="term" value="F:exonuclease activity"/>
    <property type="evidence" value="ECO:0007669"/>
    <property type="project" value="UniProtKB-KW"/>
</dbReference>
<dbReference type="Gene3D" id="3.30.420.10">
    <property type="entry name" value="Ribonuclease H-like superfamily/Ribonuclease H"/>
    <property type="match status" value="1"/>
</dbReference>
<keyword evidence="8" id="KW-1185">Reference proteome</keyword>
<dbReference type="InterPro" id="IPR013520">
    <property type="entry name" value="Ribonucl_H"/>
</dbReference>
<dbReference type="SMART" id="SM00479">
    <property type="entry name" value="EXOIII"/>
    <property type="match status" value="1"/>
</dbReference>
<feature type="compositionally biased region" description="Low complexity" evidence="5">
    <location>
        <begin position="155"/>
        <end position="171"/>
    </location>
</feature>
<dbReference type="GO" id="GO:0003676">
    <property type="term" value="F:nucleic acid binding"/>
    <property type="evidence" value="ECO:0007669"/>
    <property type="project" value="InterPro"/>
</dbReference>
<dbReference type="SUPFAM" id="SSF53098">
    <property type="entry name" value="Ribonuclease H-like"/>
    <property type="match status" value="1"/>
</dbReference>
<evidence type="ECO:0000313" key="8">
    <source>
        <dbReference type="Proteomes" id="UP000038010"/>
    </source>
</evidence>
<dbReference type="AlphaFoldDB" id="A0A0N0NQ17"/>